<dbReference type="InterPro" id="IPR056125">
    <property type="entry name" value="DUF7708"/>
</dbReference>
<dbReference type="Gene3D" id="3.40.50.300">
    <property type="entry name" value="P-loop containing nucleotide triphosphate hydrolases"/>
    <property type="match status" value="1"/>
</dbReference>
<proteinExistence type="predicted"/>
<dbReference type="PANTHER" id="PTHR10039:SF14">
    <property type="entry name" value="NACHT DOMAIN-CONTAINING PROTEIN"/>
    <property type="match status" value="1"/>
</dbReference>
<dbReference type="InterPro" id="IPR027417">
    <property type="entry name" value="P-loop_NTPase"/>
</dbReference>
<dbReference type="SUPFAM" id="SSF52540">
    <property type="entry name" value="P-loop containing nucleoside triphosphate hydrolases"/>
    <property type="match status" value="1"/>
</dbReference>
<dbReference type="EMBL" id="WIQZ01000002">
    <property type="protein sequence ID" value="KAF3146631.1"/>
    <property type="molecule type" value="Genomic_DNA"/>
</dbReference>
<evidence type="ECO:0000313" key="5">
    <source>
        <dbReference type="EMBL" id="KAF3146631.1"/>
    </source>
</evidence>
<evidence type="ECO:0000313" key="4">
    <source>
        <dbReference type="EMBL" id="KAF3081442.1"/>
    </source>
</evidence>
<dbReference type="Pfam" id="PF13374">
    <property type="entry name" value="TPR_10"/>
    <property type="match status" value="1"/>
</dbReference>
<dbReference type="Proteomes" id="UP000475325">
    <property type="component" value="Unassembled WGS sequence"/>
</dbReference>
<dbReference type="SUPFAM" id="SSF48452">
    <property type="entry name" value="TPR-like"/>
    <property type="match status" value="1"/>
</dbReference>
<dbReference type="Pfam" id="PF24809">
    <property type="entry name" value="DUF7708"/>
    <property type="match status" value="1"/>
</dbReference>
<evidence type="ECO:0000313" key="7">
    <source>
        <dbReference type="Proteomes" id="UP000480548"/>
    </source>
</evidence>
<feature type="domain" description="DUF7708" evidence="2">
    <location>
        <begin position="69"/>
        <end position="207"/>
    </location>
</feature>
<dbReference type="PANTHER" id="PTHR10039">
    <property type="entry name" value="AMELOGENIN"/>
    <property type="match status" value="1"/>
</dbReference>
<evidence type="ECO:0000259" key="2">
    <source>
        <dbReference type="Pfam" id="PF24809"/>
    </source>
</evidence>
<evidence type="ECO:0000313" key="6">
    <source>
        <dbReference type="Proteomes" id="UP000475325"/>
    </source>
</evidence>
<reference evidence="6 7" key="1">
    <citation type="submission" date="2019-06" db="EMBL/GenBank/DDBJ databases">
        <authorList>
            <person name="Palmer J.M."/>
        </authorList>
    </citation>
    <scope>NUCLEOTIDE SEQUENCE [LARGE SCALE GENOMIC DNA]</scope>
    <source>
        <strain evidence="4 6">TWF102</strain>
        <strain evidence="5 7">TWF703</strain>
    </source>
</reference>
<protein>
    <submittedName>
        <fullName evidence="4">Uncharacterized protein</fullName>
    </submittedName>
</protein>
<keyword evidence="1" id="KW-0677">Repeat</keyword>
<dbReference type="Pfam" id="PF24883">
    <property type="entry name" value="NPHP3_N"/>
    <property type="match status" value="1"/>
</dbReference>
<dbReference type="Gene3D" id="1.25.40.10">
    <property type="entry name" value="Tetratricopeptide repeat domain"/>
    <property type="match status" value="2"/>
</dbReference>
<gene>
    <name evidence="4" type="ORF">TWF102_001662</name>
    <name evidence="5" type="ORF">TWF703_003901</name>
</gene>
<evidence type="ECO:0000256" key="1">
    <source>
        <dbReference type="ARBA" id="ARBA00022737"/>
    </source>
</evidence>
<evidence type="ECO:0000259" key="3">
    <source>
        <dbReference type="Pfam" id="PF24883"/>
    </source>
</evidence>
<dbReference type="SMART" id="SM00028">
    <property type="entry name" value="TPR"/>
    <property type="match status" value="3"/>
</dbReference>
<sequence length="1090" mass="125427">MTFSLMSPEPPVDDPMGRAFFRYEKSLDGEEQKRYRRTATTAEDLEREVTMLQTRHKKLSKTLKIATCIEPLVSFLQRHSDSVDTFVQANPFPAALVWGSIKVLLNFASYHIHYFESLVRMLQKLGDDLEIFREYEDILRKSIPVQETLANVYFDIFVFLDKAKRVFRKRGSLLFARTLWKSFEGDFGNTIASFQRNKENLKERIGVQSTRDINSIREGVAQIQSTSRQVTQNITNHYNNMQLVTIEGGPGALEDYRKKVMDWVSSSDPGVDFTRESQRRVESSGQWLIKHQIYRDWLASPKNRLLRVIGRPGSGKTVLSTTIIENLQAQHPKILARPNQIPSCTAYFYCSKSTDQSQATEVIFSGLIKQILSRFEQLPKCVIECYKKSCGAGRASLSTADDPEALIKALAEEFGTLYIVVDGLDEVSERDITVKSLVKLTAAVPNIQTVLLSREIYEMTREDMTSYPIIKLDGLNTSEDVNRFIQSKLDDIKAGDSTKDFPPEVFIQISQKANGMFLWANLMMESLKGAYSVENALEIVSSTPEKLEEFYDQIMMRLINGLGSNKQSMLMIARKVIMFMCAASRPLRWTELLCMLNTSEEGVKAANMFQSTVLNTCSPLIEQQPGTDVIRFVHLSVREFFLDASKATNLLINSSGFPFLEVDAHMEVAKICLNYLLDERSDDKWREKLAKGAEIPSLKEYASKFWGSHIIRSTYDKNLSGKMHIYLSKQSRRVAWISSQLFRESSGFPLQHLIKTQKQLHEWDVGENSANDKVKKERLDWIQDVGRVLIDIDSTDEKSKDQLSSGKSRITYFEKLMVIRDLSREYTIRQRLDEGERWMQEALQKRRDKYGEDHISTVWLLNSLGIIYDQQHKVELSAKTHEKALKIQEKTWGSKHLETVWTINELGRVYRHLKRYDDAVNMHLKAFEVLKELEPDNHLQLAWTLNTLARAYRKQGSTDKSLECHREAIDYQKVSLGEDHPHVLWAIADIGRCYRDKKELERSAYYHRICLEGRKRVLGMDHADTLWAMNDLGLVLSEDGYTEEARKLHEVALEGQTRLLGENHPHTVWSRKQIENLDTAWEKGDISAVE</sequence>
<dbReference type="InterPro" id="IPR056884">
    <property type="entry name" value="NPHP3-like_N"/>
</dbReference>
<dbReference type="EMBL" id="WIQW01000126">
    <property type="protein sequence ID" value="KAF3081442.1"/>
    <property type="molecule type" value="Genomic_DNA"/>
</dbReference>
<organism evidence="4 6">
    <name type="scientific">Orbilia oligospora</name>
    <name type="common">Nematode-trapping fungus</name>
    <name type="synonym">Arthrobotrys oligospora</name>
    <dbReference type="NCBI Taxonomy" id="2813651"/>
    <lineage>
        <taxon>Eukaryota</taxon>
        <taxon>Fungi</taxon>
        <taxon>Dikarya</taxon>
        <taxon>Ascomycota</taxon>
        <taxon>Pezizomycotina</taxon>
        <taxon>Orbiliomycetes</taxon>
        <taxon>Orbiliales</taxon>
        <taxon>Orbiliaceae</taxon>
        <taxon>Orbilia</taxon>
    </lineage>
</organism>
<dbReference type="Pfam" id="PF13424">
    <property type="entry name" value="TPR_12"/>
    <property type="match status" value="2"/>
</dbReference>
<dbReference type="Proteomes" id="UP000480548">
    <property type="component" value="Unassembled WGS sequence"/>
</dbReference>
<dbReference type="AlphaFoldDB" id="A0A7C8J100"/>
<dbReference type="InterPro" id="IPR019734">
    <property type="entry name" value="TPR_rpt"/>
</dbReference>
<dbReference type="InterPro" id="IPR011990">
    <property type="entry name" value="TPR-like_helical_dom_sf"/>
</dbReference>
<accession>A0A7C8J100</accession>
<feature type="domain" description="Nephrocystin 3-like N-terminal" evidence="3">
    <location>
        <begin position="284"/>
        <end position="454"/>
    </location>
</feature>
<comment type="caution">
    <text evidence="4">The sequence shown here is derived from an EMBL/GenBank/DDBJ whole genome shotgun (WGS) entry which is preliminary data.</text>
</comment>
<name>A0A7C8J100_ORBOL</name>